<dbReference type="PANTHER" id="PTHR31649:SF1">
    <property type="entry name" value="FARNESOIC ACID O-METHYL TRANSFERASE DOMAIN-CONTAINING PROTEIN"/>
    <property type="match status" value="1"/>
</dbReference>
<sequence>MEIRSETRAFTLSVIFLQAEILFFDDLIKSLSTMWKITDKLYWKTWEGSLPDGAVSIWNSDCNRTDYVSKPSNRVECGLYTQSLGPYCYYTLSGRELKDPSFLILVNEDNFEDLVWINDSNGGVPKNAVRSADAVYVGKNQYGLGKVVPQHHCLFLPLKGRESWYRQYEVLTYNTDVKSDVLSCVEYQIDKAKIKHLPPETIKKSEISNITSTEITQSCTLEETTVDESSWDFTNSKGLHAEMKISTGIPSIFDMSVTVGAEETFTYSKGGSRKREKKWSQTLTVQVPPKQKRYITMVASKCKLEIPFTARLTRTYNKGKVGSTNISGTYRGACVSELSPFHLYIIDHTVNTLIPKCKYIIFLYISNQSTWKSGQNCL</sequence>
<protein>
    <submittedName>
        <fullName evidence="1">Uncharacterized protein</fullName>
    </submittedName>
</protein>
<name>A0A3P9M4K6_ORYLA</name>
<accession>A0A3P9M4K6</accession>
<dbReference type="InterPro" id="IPR006616">
    <property type="entry name" value="DM9_repeat"/>
</dbReference>
<dbReference type="AlphaFoldDB" id="A0A3P9M4K6"/>
<reference evidence="1 2" key="2">
    <citation type="submission" date="2017-04" db="EMBL/GenBank/DDBJ databases">
        <title>CpG methylation of centromeres and impact of large insertions on vertebrate speciation.</title>
        <authorList>
            <person name="Ichikawa K."/>
            <person name="Yoshimura J."/>
            <person name="Morishita S."/>
        </authorList>
    </citation>
    <scope>NUCLEOTIDE SEQUENCE</scope>
    <source>
        <strain evidence="1 2">HNI</strain>
    </source>
</reference>
<dbReference type="Pfam" id="PF11901">
    <property type="entry name" value="DM9"/>
    <property type="match status" value="1"/>
</dbReference>
<organism evidence="1 2">
    <name type="scientific">Oryzias latipes</name>
    <name type="common">Japanese rice fish</name>
    <name type="synonym">Japanese killifish</name>
    <dbReference type="NCBI Taxonomy" id="8090"/>
    <lineage>
        <taxon>Eukaryota</taxon>
        <taxon>Metazoa</taxon>
        <taxon>Chordata</taxon>
        <taxon>Craniata</taxon>
        <taxon>Vertebrata</taxon>
        <taxon>Euteleostomi</taxon>
        <taxon>Actinopterygii</taxon>
        <taxon>Neopterygii</taxon>
        <taxon>Teleostei</taxon>
        <taxon>Neoteleostei</taxon>
        <taxon>Acanthomorphata</taxon>
        <taxon>Ovalentaria</taxon>
        <taxon>Atherinomorphae</taxon>
        <taxon>Beloniformes</taxon>
        <taxon>Adrianichthyidae</taxon>
        <taxon>Oryziinae</taxon>
        <taxon>Oryzias</taxon>
    </lineage>
</organism>
<reference evidence="1" key="4">
    <citation type="submission" date="2025-09" db="UniProtKB">
        <authorList>
            <consortium name="Ensembl"/>
        </authorList>
    </citation>
    <scope>IDENTIFICATION</scope>
    <source>
        <strain evidence="1">HNI</strain>
    </source>
</reference>
<dbReference type="PANTHER" id="PTHR31649">
    <property type="entry name" value="AGAP009604-PA"/>
    <property type="match status" value="1"/>
</dbReference>
<evidence type="ECO:0000313" key="1">
    <source>
        <dbReference type="Ensembl" id="ENSORLP00020027888.1"/>
    </source>
</evidence>
<dbReference type="Gene3D" id="2.170.15.10">
    <property type="entry name" value="Proaerolysin, chain A, domain 3"/>
    <property type="match status" value="1"/>
</dbReference>
<proteinExistence type="predicted"/>
<reference key="1">
    <citation type="journal article" date="2007" name="Nature">
        <title>The medaka draft genome and insights into vertebrate genome evolution.</title>
        <authorList>
            <person name="Kasahara M."/>
            <person name="Naruse K."/>
            <person name="Sasaki S."/>
            <person name="Nakatani Y."/>
            <person name="Qu W."/>
            <person name="Ahsan B."/>
            <person name="Yamada T."/>
            <person name="Nagayasu Y."/>
            <person name="Doi K."/>
            <person name="Kasai Y."/>
            <person name="Jindo T."/>
            <person name="Kobayashi D."/>
            <person name="Shimada A."/>
            <person name="Toyoda A."/>
            <person name="Kuroki Y."/>
            <person name="Fujiyama A."/>
            <person name="Sasaki T."/>
            <person name="Shimizu A."/>
            <person name="Asakawa S."/>
            <person name="Shimizu N."/>
            <person name="Hashimoto S."/>
            <person name="Yang J."/>
            <person name="Lee Y."/>
            <person name="Matsushima K."/>
            <person name="Sugano S."/>
            <person name="Sakaizumi M."/>
            <person name="Narita T."/>
            <person name="Ohishi K."/>
            <person name="Haga S."/>
            <person name="Ohta F."/>
            <person name="Nomoto H."/>
            <person name="Nogata K."/>
            <person name="Morishita T."/>
            <person name="Endo T."/>
            <person name="Shin-I T."/>
            <person name="Takeda H."/>
            <person name="Morishita S."/>
            <person name="Kohara Y."/>
        </authorList>
    </citation>
    <scope>NUCLEOTIDE SEQUENCE [LARGE SCALE GENOMIC DNA]</scope>
    <source>
        <strain>Hd-rR</strain>
    </source>
</reference>
<dbReference type="SUPFAM" id="SSF56973">
    <property type="entry name" value="Aerolisin/ETX pore-forming domain"/>
    <property type="match status" value="1"/>
</dbReference>
<reference evidence="1" key="3">
    <citation type="submission" date="2025-08" db="UniProtKB">
        <authorList>
            <consortium name="Ensembl"/>
        </authorList>
    </citation>
    <scope>IDENTIFICATION</scope>
    <source>
        <strain evidence="1">HNI</strain>
    </source>
</reference>
<evidence type="ECO:0000313" key="2">
    <source>
        <dbReference type="Proteomes" id="UP000265180"/>
    </source>
</evidence>
<dbReference type="SMART" id="SM00696">
    <property type="entry name" value="DM9"/>
    <property type="match status" value="1"/>
</dbReference>
<dbReference type="Proteomes" id="UP000265180">
    <property type="component" value="Chromosome 2"/>
</dbReference>
<dbReference type="CDD" id="cd20220">
    <property type="entry name" value="PFM_natterin-3-like"/>
    <property type="match status" value="1"/>
</dbReference>
<dbReference type="Ensembl" id="ENSORLT00020031212.1">
    <property type="protein sequence ID" value="ENSORLP00020027888.1"/>
    <property type="gene ID" value="ENSORLG00020011059.1"/>
</dbReference>